<feature type="domain" description="AbiEi antitoxin C-terminal" evidence="2">
    <location>
        <begin position="53"/>
        <end position="158"/>
    </location>
</feature>
<proteinExistence type="predicted"/>
<comment type="caution">
    <text evidence="3">The sequence shown here is derived from an EMBL/GenBank/DDBJ whole genome shotgun (WGS) entry which is preliminary data.</text>
</comment>
<dbReference type="InterPro" id="IPR007569">
    <property type="entry name" value="DUF559"/>
</dbReference>
<dbReference type="InterPro" id="IPR018547">
    <property type="entry name" value="AbiEi_C"/>
</dbReference>
<feature type="domain" description="DUF559" evidence="1">
    <location>
        <begin position="205"/>
        <end position="268"/>
    </location>
</feature>
<dbReference type="Pfam" id="PF09407">
    <property type="entry name" value="AbiEi_1"/>
    <property type="match status" value="1"/>
</dbReference>
<keyword evidence="4" id="KW-1185">Reference proteome</keyword>
<evidence type="ECO:0000259" key="1">
    <source>
        <dbReference type="Pfam" id="PF04480"/>
    </source>
</evidence>
<name>A0ABP9PUP0_9PSEU</name>
<gene>
    <name evidence="3" type="ORF">GCM10023321_21370</name>
</gene>
<evidence type="ECO:0000313" key="3">
    <source>
        <dbReference type="EMBL" id="GAA5152516.1"/>
    </source>
</evidence>
<dbReference type="EMBL" id="BAABJP010000007">
    <property type="protein sequence ID" value="GAA5152516.1"/>
    <property type="molecule type" value="Genomic_DNA"/>
</dbReference>
<dbReference type="InterPro" id="IPR011335">
    <property type="entry name" value="Restrct_endonuc-II-like"/>
</dbReference>
<reference evidence="4" key="1">
    <citation type="journal article" date="2019" name="Int. J. Syst. Evol. Microbiol.">
        <title>The Global Catalogue of Microorganisms (GCM) 10K type strain sequencing project: providing services to taxonomists for standard genome sequencing and annotation.</title>
        <authorList>
            <consortium name="The Broad Institute Genomics Platform"/>
            <consortium name="The Broad Institute Genome Sequencing Center for Infectious Disease"/>
            <person name="Wu L."/>
            <person name="Ma J."/>
        </authorList>
    </citation>
    <scope>NUCLEOTIDE SEQUENCE [LARGE SCALE GENOMIC DNA]</scope>
    <source>
        <strain evidence="4">JCM 18303</strain>
    </source>
</reference>
<dbReference type="SUPFAM" id="SSF52980">
    <property type="entry name" value="Restriction endonuclease-like"/>
    <property type="match status" value="1"/>
</dbReference>
<evidence type="ECO:0000259" key="2">
    <source>
        <dbReference type="Pfam" id="PF09407"/>
    </source>
</evidence>
<accession>A0ABP9PUP0</accession>
<evidence type="ECO:0000313" key="4">
    <source>
        <dbReference type="Proteomes" id="UP001428817"/>
    </source>
</evidence>
<organism evidence="3 4">
    <name type="scientific">Pseudonocardia eucalypti</name>
    <dbReference type="NCBI Taxonomy" id="648755"/>
    <lineage>
        <taxon>Bacteria</taxon>
        <taxon>Bacillati</taxon>
        <taxon>Actinomycetota</taxon>
        <taxon>Actinomycetes</taxon>
        <taxon>Pseudonocardiales</taxon>
        <taxon>Pseudonocardiaceae</taxon>
        <taxon>Pseudonocardia</taxon>
    </lineage>
</organism>
<dbReference type="Pfam" id="PF04480">
    <property type="entry name" value="DUF559"/>
    <property type="match status" value="1"/>
</dbReference>
<evidence type="ECO:0008006" key="5">
    <source>
        <dbReference type="Google" id="ProtNLM"/>
    </source>
</evidence>
<protein>
    <recommendedName>
        <fullName evidence="5">DUF559 domain-containing protein</fullName>
    </recommendedName>
</protein>
<dbReference type="Proteomes" id="UP001428817">
    <property type="component" value="Unassembled WGS sequence"/>
</dbReference>
<sequence>MASGLVSYRRLHGPRYRRIFPDVYIPAELELDFATRSRAAYLLVGERGGALAGYSAAALLGAHCAPWNAPVEVFVPGPRHSHPGLRMTRARVDDADLVEAGGCRVTSPERTAWDLARRLSTVAAVVAVDALAHKCFDPADLLVRRAKQRGARGCRRLDEVVALADPRAESPMETRLRLALIDAGLPPPEVQYEILDRDWYLIARVDLAYVDAKLALEYDGAVHLDPRQHARDLRRDNDLARYGWHTMRLDKHQLTANLARTIGNIRAVFRRRRVAHRAEVASGDATGG</sequence>
<dbReference type="Gene3D" id="3.40.960.10">
    <property type="entry name" value="VSR Endonuclease"/>
    <property type="match status" value="1"/>
</dbReference>